<dbReference type="InterPro" id="IPR028309">
    <property type="entry name" value="RB_fam"/>
</dbReference>
<dbReference type="Gene3D" id="1.10.472.10">
    <property type="entry name" value="Cyclin-like"/>
    <property type="match status" value="2"/>
</dbReference>
<name>A0ABR2Z0A8_9CHLO</name>
<evidence type="ECO:0000313" key="4">
    <source>
        <dbReference type="EMBL" id="KAK9917014.1"/>
    </source>
</evidence>
<organism evidence="4 5">
    <name type="scientific">Coccomyxa subellipsoidea</name>
    <dbReference type="NCBI Taxonomy" id="248742"/>
    <lineage>
        <taxon>Eukaryota</taxon>
        <taxon>Viridiplantae</taxon>
        <taxon>Chlorophyta</taxon>
        <taxon>core chlorophytes</taxon>
        <taxon>Trebouxiophyceae</taxon>
        <taxon>Trebouxiophyceae incertae sedis</taxon>
        <taxon>Coccomyxaceae</taxon>
        <taxon>Coccomyxa</taxon>
    </lineage>
</organism>
<proteinExistence type="predicted"/>
<evidence type="ECO:0000259" key="2">
    <source>
        <dbReference type="Pfam" id="PF01857"/>
    </source>
</evidence>
<comment type="caution">
    <text evidence="4">The sequence shown here is derived from an EMBL/GenBank/DDBJ whole genome shotgun (WGS) entry which is preliminary data.</text>
</comment>
<keyword evidence="5" id="KW-1185">Reference proteome</keyword>
<dbReference type="Proteomes" id="UP001491310">
    <property type="component" value="Unassembled WGS sequence"/>
</dbReference>
<reference evidence="4 5" key="1">
    <citation type="journal article" date="2024" name="Nat. Commun.">
        <title>Phylogenomics reveals the evolutionary origins of lichenization in chlorophyte algae.</title>
        <authorList>
            <person name="Puginier C."/>
            <person name="Libourel C."/>
            <person name="Otte J."/>
            <person name="Skaloud P."/>
            <person name="Haon M."/>
            <person name="Grisel S."/>
            <person name="Petersen M."/>
            <person name="Berrin J.G."/>
            <person name="Delaux P.M."/>
            <person name="Dal Grande F."/>
            <person name="Keller J."/>
        </authorList>
    </citation>
    <scope>NUCLEOTIDE SEQUENCE [LARGE SCALE GENOMIC DNA]</scope>
    <source>
        <strain evidence="4 5">SAG 216-7</strain>
    </source>
</reference>
<protein>
    <submittedName>
        <fullName evidence="4">Uncharacterized protein</fullName>
    </submittedName>
</protein>
<dbReference type="SUPFAM" id="SSF47954">
    <property type="entry name" value="Cyclin-like"/>
    <property type="match status" value="2"/>
</dbReference>
<feature type="domain" description="Retinoblastoma-associated protein A-box" evidence="3">
    <location>
        <begin position="22"/>
        <end position="200"/>
    </location>
</feature>
<dbReference type="InterPro" id="IPR002719">
    <property type="entry name" value="RB_B"/>
</dbReference>
<dbReference type="EMBL" id="JALJOT010000003">
    <property type="protein sequence ID" value="KAK9917014.1"/>
    <property type="molecule type" value="Genomic_DNA"/>
</dbReference>
<sequence>MHGAEEAPQVLLFDEPALAVAQQWMHKVLSQAAKEPPSEVFKFFRRETTVHIVNQANVFSKTAFSSREDSIQCIQCTTILYNRVLHTVLLQQPTDEFGDTAAEAVQNIVFNTTFQHALMACIVELVSFTATGQLCFPALTARLNALGCIMAMWEALLYVQHTLLKGVDLPDSVQGYLGYMRLRLTEEIAWMQGSPLFNIMAEGGGGTFRPGDRTLLQDFLMAVSQLAMSRAQQAALSLIDRLEELALIPTFVQDCLATVDAMLLKHLDLLFNQHLSRLVSCCVYGITRMHNVVVSIKRVNQAVATAAPHHGMELFQADSEDTAEDTGQPVRDIRQLYNDVFLPRMRAFLQQKERPSEEPKKKGGPAKLSRLPLRSLSAKDINFRPQFQKKRLALMR</sequence>
<evidence type="ECO:0000259" key="3">
    <source>
        <dbReference type="Pfam" id="PF01858"/>
    </source>
</evidence>
<dbReference type="PANTHER" id="PTHR13742:SF17">
    <property type="entry name" value="RE32990P-RELATED"/>
    <property type="match status" value="1"/>
</dbReference>
<gene>
    <name evidence="4" type="ORF">WJX75_010006</name>
</gene>
<evidence type="ECO:0000256" key="1">
    <source>
        <dbReference type="SAM" id="MobiDB-lite"/>
    </source>
</evidence>
<dbReference type="InterPro" id="IPR036915">
    <property type="entry name" value="Cyclin-like_sf"/>
</dbReference>
<dbReference type="InterPro" id="IPR002720">
    <property type="entry name" value="RB_A"/>
</dbReference>
<dbReference type="Pfam" id="PF01857">
    <property type="entry name" value="RB_B"/>
    <property type="match status" value="1"/>
</dbReference>
<feature type="domain" description="Retinoblastoma-associated protein B-box" evidence="2">
    <location>
        <begin position="222"/>
        <end position="346"/>
    </location>
</feature>
<dbReference type="Pfam" id="PF01858">
    <property type="entry name" value="RB_A"/>
    <property type="match status" value="1"/>
</dbReference>
<evidence type="ECO:0000313" key="5">
    <source>
        <dbReference type="Proteomes" id="UP001491310"/>
    </source>
</evidence>
<feature type="region of interest" description="Disordered" evidence="1">
    <location>
        <begin position="351"/>
        <end position="373"/>
    </location>
</feature>
<feature type="compositionally biased region" description="Basic and acidic residues" evidence="1">
    <location>
        <begin position="351"/>
        <end position="361"/>
    </location>
</feature>
<accession>A0ABR2Z0A8</accession>
<dbReference type="PANTHER" id="PTHR13742">
    <property type="entry name" value="RETINOBLASTOMA-ASSOCIATED PROTEIN RB -RELATED"/>
    <property type="match status" value="1"/>
</dbReference>